<dbReference type="GO" id="GO:0000287">
    <property type="term" value="F:magnesium ion binding"/>
    <property type="evidence" value="ECO:0007669"/>
    <property type="project" value="InterPro"/>
</dbReference>
<dbReference type="SUPFAM" id="SSF103084">
    <property type="entry name" value="Holliday junction resolvase RusA"/>
    <property type="match status" value="1"/>
</dbReference>
<evidence type="ECO:0000256" key="1">
    <source>
        <dbReference type="SAM" id="MobiDB-lite"/>
    </source>
</evidence>
<proteinExistence type="predicted"/>
<name>A0A382UY42_9ZZZZ</name>
<dbReference type="AlphaFoldDB" id="A0A382UY42"/>
<dbReference type="GO" id="GO:0006310">
    <property type="term" value="P:DNA recombination"/>
    <property type="evidence" value="ECO:0007669"/>
    <property type="project" value="InterPro"/>
</dbReference>
<dbReference type="Pfam" id="PF05866">
    <property type="entry name" value="RusA"/>
    <property type="match status" value="1"/>
</dbReference>
<dbReference type="Gene3D" id="3.30.1330.70">
    <property type="entry name" value="Holliday junction resolvase RusA"/>
    <property type="match status" value="1"/>
</dbReference>
<accession>A0A382UY42</accession>
<organism evidence="2">
    <name type="scientific">marine metagenome</name>
    <dbReference type="NCBI Taxonomy" id="408172"/>
    <lineage>
        <taxon>unclassified sequences</taxon>
        <taxon>metagenomes</taxon>
        <taxon>ecological metagenomes</taxon>
    </lineage>
</organism>
<dbReference type="EMBL" id="UINC01147645">
    <property type="protein sequence ID" value="SVD39087.1"/>
    <property type="molecule type" value="Genomic_DNA"/>
</dbReference>
<feature type="region of interest" description="Disordered" evidence="1">
    <location>
        <begin position="1"/>
        <end position="23"/>
    </location>
</feature>
<gene>
    <name evidence="2" type="ORF">METZ01_LOCUS391941</name>
</gene>
<feature type="non-terminal residue" evidence="2">
    <location>
        <position position="1"/>
    </location>
</feature>
<evidence type="ECO:0000313" key="2">
    <source>
        <dbReference type="EMBL" id="SVD39087.1"/>
    </source>
</evidence>
<dbReference type="GO" id="GO:0006281">
    <property type="term" value="P:DNA repair"/>
    <property type="evidence" value="ECO:0007669"/>
    <property type="project" value="InterPro"/>
</dbReference>
<sequence length="98" mass="11178">VKGRPRFTKSGRTYTPKNTREREEEIRNLYDGPKFEGPVELHCLLTATETVVTITPYEAEKCPLRGDATNYLKAVEDALNGVAYDDDLQIYRIIGEKK</sequence>
<reference evidence="2" key="1">
    <citation type="submission" date="2018-05" db="EMBL/GenBank/DDBJ databases">
        <authorList>
            <person name="Lanie J.A."/>
            <person name="Ng W.-L."/>
            <person name="Kazmierczak K.M."/>
            <person name="Andrzejewski T.M."/>
            <person name="Davidsen T.M."/>
            <person name="Wayne K.J."/>
            <person name="Tettelin H."/>
            <person name="Glass J.I."/>
            <person name="Rusch D."/>
            <person name="Podicherti R."/>
            <person name="Tsui H.-C.T."/>
            <person name="Winkler M.E."/>
        </authorList>
    </citation>
    <scope>NUCLEOTIDE SEQUENCE</scope>
</reference>
<dbReference type="InterPro" id="IPR008822">
    <property type="entry name" value="Endonuclease_RusA-like"/>
</dbReference>
<protein>
    <submittedName>
        <fullName evidence="2">Uncharacterized protein</fullName>
    </submittedName>
</protein>
<dbReference type="InterPro" id="IPR036614">
    <property type="entry name" value="RusA-like_sf"/>
</dbReference>